<reference evidence="2 3" key="1">
    <citation type="journal article" date="2019" name="J. Ind. Microbiol. Biotechnol.">
        <title>The complete genomic sequence of Streptomyces spectabilis NRRL-2792 and identification of secondary metabolite biosynthetic gene clusters.</title>
        <authorList>
            <person name="Sinha A."/>
            <person name="Phillips-Salemka S."/>
            <person name="Niraula T.A."/>
            <person name="Short K.A."/>
            <person name="Niraula N.P."/>
        </authorList>
    </citation>
    <scope>NUCLEOTIDE SEQUENCE [LARGE SCALE GENOMIC DNA]</scope>
    <source>
        <strain evidence="2 3">NRRL 2792</strain>
    </source>
</reference>
<gene>
    <name evidence="2" type="ORF">FH965_01410</name>
</gene>
<sequence length="392" mass="42796">MARSDVSARVPNQDLADWLAEHSLTEAEFADRINLQVAALTGRPGNATDRTVRRWLSGEVRWPQAKQREALTRLTGRSPQDLGFTPRSTAPPPRAALSQGQHSRVGVSDVRRLAASLTGIVAADDRYGGTTAVEDRAVHLAREVLALQQHGSASGRVRNMLYSLAAASMCSALWAATEGHRLDAAHRHLHESLTLAGLSADPAVQFRVWGSAAVLYRRCGRGTDALAATDVTRSLPIVRRDPVYASLAHAHTAAQYATLGDRAAVQRGIDHAQSALGRAEPTRPRPSWMLFHDEAQLEFFALIAQSHLGQWAQAEAHAHRALALLRPDLVRNRHRTLLFLARAQLQQGDLEAAVASVHAVPREAWHGRTGRLVTAFRTSLTAIDARMWPTGR</sequence>
<dbReference type="Gene3D" id="1.25.40.10">
    <property type="entry name" value="Tetratricopeptide repeat domain"/>
    <property type="match status" value="1"/>
</dbReference>
<dbReference type="AlphaFoldDB" id="A0A516R153"/>
<protein>
    <submittedName>
        <fullName evidence="2">Tat pathway signal protein</fullName>
    </submittedName>
</protein>
<name>A0A516R153_STRST</name>
<organism evidence="2 3">
    <name type="scientific">Streptomyces spectabilis</name>
    <dbReference type="NCBI Taxonomy" id="68270"/>
    <lineage>
        <taxon>Bacteria</taxon>
        <taxon>Bacillati</taxon>
        <taxon>Actinomycetota</taxon>
        <taxon>Actinomycetes</taxon>
        <taxon>Kitasatosporales</taxon>
        <taxon>Streptomycetaceae</taxon>
        <taxon>Streptomyces</taxon>
    </lineage>
</organism>
<evidence type="ECO:0000313" key="2">
    <source>
        <dbReference type="EMBL" id="QDQ09389.1"/>
    </source>
</evidence>
<feature type="region of interest" description="Disordered" evidence="1">
    <location>
        <begin position="66"/>
        <end position="103"/>
    </location>
</feature>
<evidence type="ECO:0000256" key="1">
    <source>
        <dbReference type="SAM" id="MobiDB-lite"/>
    </source>
</evidence>
<dbReference type="Proteomes" id="UP000316806">
    <property type="component" value="Chromosome"/>
</dbReference>
<dbReference type="InterPro" id="IPR011990">
    <property type="entry name" value="TPR-like_helical_dom_sf"/>
</dbReference>
<evidence type="ECO:0000313" key="3">
    <source>
        <dbReference type="Proteomes" id="UP000316806"/>
    </source>
</evidence>
<dbReference type="RefSeq" id="WP_144000967.1">
    <property type="nucleotide sequence ID" value="NZ_CP040916.1"/>
</dbReference>
<proteinExistence type="predicted"/>
<dbReference type="EMBL" id="CP040916">
    <property type="protein sequence ID" value="QDQ09389.1"/>
    <property type="molecule type" value="Genomic_DNA"/>
</dbReference>
<accession>A0A516R153</accession>